<dbReference type="Pfam" id="PF18316">
    <property type="entry name" value="S-l_SbsC_C"/>
    <property type="match status" value="1"/>
</dbReference>
<evidence type="ECO:0000256" key="10">
    <source>
        <dbReference type="ARBA" id="ARBA00023326"/>
    </source>
</evidence>
<evidence type="ECO:0000259" key="11">
    <source>
        <dbReference type="PROSITE" id="PS51766"/>
    </source>
</evidence>
<dbReference type="RefSeq" id="WP_004616847.1">
    <property type="nucleotide sequence ID" value="NZ_ACXX02000002.1"/>
</dbReference>
<dbReference type="InterPro" id="IPR032675">
    <property type="entry name" value="LRR_dom_sf"/>
</dbReference>
<dbReference type="eggNOG" id="COG4886">
    <property type="taxonomic scope" value="Bacteria"/>
</dbReference>
<dbReference type="EC" id="3.2.1.4" evidence="2"/>
<dbReference type="STRING" id="588581.Cpap_3275"/>
<keyword evidence="8" id="KW-0119">Carbohydrate metabolism</keyword>
<dbReference type="Gene3D" id="1.10.1330.10">
    <property type="entry name" value="Dockerin domain"/>
    <property type="match status" value="1"/>
</dbReference>
<dbReference type="InterPro" id="IPR003591">
    <property type="entry name" value="Leu-rich_rpt_typical-subtyp"/>
</dbReference>
<dbReference type="SUPFAM" id="SSF52058">
    <property type="entry name" value="L domain-like"/>
    <property type="match status" value="2"/>
</dbReference>
<dbReference type="PANTHER" id="PTHR46652">
    <property type="entry name" value="LEUCINE-RICH REPEAT AND IQ DOMAIN-CONTAINING PROTEIN 1-RELATED"/>
    <property type="match status" value="1"/>
</dbReference>
<dbReference type="InterPro" id="IPR025875">
    <property type="entry name" value="Leu-rich_rpt_4"/>
</dbReference>
<keyword evidence="9" id="KW-0326">Glycosidase</keyword>
<proteinExistence type="predicted"/>
<evidence type="ECO:0000256" key="9">
    <source>
        <dbReference type="ARBA" id="ARBA00023295"/>
    </source>
</evidence>
<comment type="caution">
    <text evidence="12">The sequence shown here is derived from an EMBL/GenBank/DDBJ whole genome shotgun (WGS) entry which is preliminary data.</text>
</comment>
<keyword evidence="13" id="KW-1185">Reference proteome</keyword>
<keyword evidence="7" id="KW-0136">Cellulose degradation</keyword>
<dbReference type="SMART" id="SM00369">
    <property type="entry name" value="LRR_TYP"/>
    <property type="match status" value="10"/>
</dbReference>
<dbReference type="Pfam" id="PF00404">
    <property type="entry name" value="Dockerin_1"/>
    <property type="match status" value="1"/>
</dbReference>
<evidence type="ECO:0000256" key="1">
    <source>
        <dbReference type="ARBA" id="ARBA00000966"/>
    </source>
</evidence>
<keyword evidence="10" id="KW-0624">Polysaccharide degradation</keyword>
<keyword evidence="4" id="KW-0732">Signal</keyword>
<reference evidence="12" key="1">
    <citation type="submission" date="2009-07" db="EMBL/GenBank/DDBJ databases">
        <authorList>
            <consortium name="US DOE Joint Genome Institute (JGI-PGF)"/>
            <person name="Lucas S."/>
            <person name="Copeland A."/>
            <person name="Lapidus A."/>
            <person name="Glavina del Rio T."/>
            <person name="Tice H."/>
            <person name="Bruce D."/>
            <person name="Goodwin L."/>
            <person name="Pitluck S."/>
            <person name="Larimer F."/>
            <person name="Land M.L."/>
            <person name="Mouttaki H."/>
            <person name="He Z."/>
            <person name="Zhou J."/>
            <person name="Hemme C.L."/>
        </authorList>
    </citation>
    <scope>NUCLEOTIDE SEQUENCE [LARGE SCALE GENOMIC DNA]</scope>
    <source>
        <strain evidence="12">DSM 2782</strain>
    </source>
</reference>
<dbReference type="InterPro" id="IPR036439">
    <property type="entry name" value="Dockerin_dom_sf"/>
</dbReference>
<evidence type="ECO:0000256" key="7">
    <source>
        <dbReference type="ARBA" id="ARBA00023001"/>
    </source>
</evidence>
<evidence type="ECO:0000256" key="8">
    <source>
        <dbReference type="ARBA" id="ARBA00023277"/>
    </source>
</evidence>
<dbReference type="SUPFAM" id="SSF63446">
    <property type="entry name" value="Type I dockerin domain"/>
    <property type="match status" value="1"/>
</dbReference>
<dbReference type="PANTHER" id="PTHR46652:SF3">
    <property type="entry name" value="LEUCINE-RICH REPEAT-CONTAINING PROTEIN 9"/>
    <property type="match status" value="1"/>
</dbReference>
<reference evidence="12" key="2">
    <citation type="submission" date="2011-01" db="EMBL/GenBank/DDBJ databases">
        <title>The Non-contiguous Finished genome of Clostridium papyrosolvens.</title>
        <authorList>
            <person name="Lucas S."/>
            <person name="Copeland A."/>
            <person name="Lapidus A."/>
            <person name="Cheng J.-F."/>
            <person name="Goodwin L."/>
            <person name="Pitluck S."/>
            <person name="Misra M."/>
            <person name="Chertkov O."/>
            <person name="Detter J.C."/>
            <person name="Han C."/>
            <person name="Tapia R."/>
            <person name="Land M."/>
            <person name="Hauser L."/>
            <person name="Kyrpides N."/>
            <person name="Ivanova N."/>
            <person name="Pagani I."/>
            <person name="Mouttaki H."/>
            <person name="He Z."/>
            <person name="Zhou J."/>
            <person name="Hemme C.L."/>
            <person name="Woyke T."/>
        </authorList>
    </citation>
    <scope>NUCLEOTIDE SEQUENCE [LARGE SCALE GENOMIC DNA]</scope>
    <source>
        <strain evidence="12">DSM 2782</strain>
    </source>
</reference>
<dbReference type="InterPro" id="IPR001611">
    <property type="entry name" value="Leu-rich_rpt"/>
</dbReference>
<protein>
    <recommendedName>
        <fullName evidence="2">cellulase</fullName>
        <ecNumber evidence="2">3.2.1.4</ecNumber>
    </recommendedName>
</protein>
<dbReference type="Gene3D" id="3.80.10.10">
    <property type="entry name" value="Ribonuclease Inhibitor"/>
    <property type="match status" value="3"/>
</dbReference>
<dbReference type="GO" id="GO:0030245">
    <property type="term" value="P:cellulose catabolic process"/>
    <property type="evidence" value="ECO:0007669"/>
    <property type="project" value="UniProtKB-KW"/>
</dbReference>
<dbReference type="Pfam" id="PF12799">
    <property type="entry name" value="LRR_4"/>
    <property type="match status" value="4"/>
</dbReference>
<evidence type="ECO:0000256" key="6">
    <source>
        <dbReference type="ARBA" id="ARBA00022801"/>
    </source>
</evidence>
<dbReference type="InterPro" id="IPR002105">
    <property type="entry name" value="Dockerin_1_rpt"/>
</dbReference>
<evidence type="ECO:0000256" key="5">
    <source>
        <dbReference type="ARBA" id="ARBA00022737"/>
    </source>
</evidence>
<sequence>MKTLKKCLLVVAFFISIILTQLFVHNAFADSDIVTFADPNLEAVVRGAINKPTGDILKTDVSSITSIIAENKNINNLTGIECLTNLTMLSLSKNKISDVTPLAGLTSLKYLALYQSNISNINALAGLINLEYLDLGMNSVSDISALKNMTKLTYLELSWNNITDISALSKLTNLQYLQLGCNRIVDISPISNLTKLKTLHLFYNRISDISGLSGLKTLTYLHLNSNNVSNINPLNGLTMLSYLDLGFNKITDISALNKLTKITDLDLSYNKITNINVLSNLTSLNDLKLENNPINNYSPITGIISKLTKKDFNLEPISFPDADLAKAVCHQLGKNSEDMIYKIEAPQITVLDAGNMEIKSLSGIEQLCNLKDLYLAGNELDNINPISALTSLEALNLEKNQISDLNVLRNLHNLKYLILRDNKISDITPLSDLSSLKTLDLSYNSLTNTKNLSKLVNLYELHLDDNEINDINGLQNITKLKILTLDKNQIQDVCLLKNKLDLISLCLRNNLISDISCIKNLPKLVDLFLLPNPIQDFSPAKGIYSNLMNKDFELNAVASITISGSDIVTVKNGSGTSQYTAVVKDNNNIVLSCESVTWSLDNPVSGVVIDSQTGIVSVDSTAKAGCFTIKATNGSIEGTFVATLSVILPDKRIISGRISLNDKAPIGGVNISINAGGNGHSYGVGITIDEGESSKDFALPVSASSGGLTYTVFCTARAGDAIGFIAGSQVDVSDGNVSNVNMQISSFLQPVYRNVSGTVLFSKGVAPKGGLTLIVESSTTINERITKECYSSVTIPEGMNSAKYAIPIITYAGYPCSLIIKETSRDYWGSQLDLSSGDITGLDAQIVYPLNTTETRNVSGTIYLSTGVAPKGGIIITWYSSSGSYTNSSFVTIPEGLNAIKYDATFVTDTSKQTVLRFVPDKAYKQYSFFVENSHLVKDITLEEIAPQLTGFTWEKGKTEGSTKATVVPAGTLKYIVGVEGSQVQPNVGDAATAYTDILSANTDIAVSAGQHIFIIRVGNDGNIASWADVAVSESNINLGRIQGDVNNDSVVDALDFALMKIYLLGGTANINEINSDINLDGEINAIDFALLKMQLLN</sequence>
<dbReference type="GO" id="GO:0008810">
    <property type="term" value="F:cellulase activity"/>
    <property type="evidence" value="ECO:0007669"/>
    <property type="project" value="UniProtKB-EC"/>
</dbReference>
<keyword evidence="6" id="KW-0378">Hydrolase</keyword>
<organism evidence="12 13">
    <name type="scientific">Ruminiclostridium papyrosolvens DSM 2782</name>
    <dbReference type="NCBI Taxonomy" id="588581"/>
    <lineage>
        <taxon>Bacteria</taxon>
        <taxon>Bacillati</taxon>
        <taxon>Bacillota</taxon>
        <taxon>Clostridia</taxon>
        <taxon>Eubacteriales</taxon>
        <taxon>Oscillospiraceae</taxon>
        <taxon>Ruminiclostridium</taxon>
    </lineage>
</organism>
<dbReference type="SMART" id="SM00365">
    <property type="entry name" value="LRR_SD22"/>
    <property type="match status" value="14"/>
</dbReference>
<dbReference type="PRINTS" id="PR00019">
    <property type="entry name" value="LEURICHRPT"/>
</dbReference>
<dbReference type="PROSITE" id="PS51450">
    <property type="entry name" value="LRR"/>
    <property type="match status" value="14"/>
</dbReference>
<dbReference type="InterPro" id="IPR040751">
    <property type="entry name" value="SbsC_C"/>
</dbReference>
<keyword evidence="5" id="KW-0677">Repeat</keyword>
<dbReference type="Pfam" id="PF23952">
    <property type="entry name" value="LRR_EndoS"/>
    <property type="match status" value="1"/>
</dbReference>
<dbReference type="InterPro" id="IPR050836">
    <property type="entry name" value="SDS22/Internalin_LRR"/>
</dbReference>
<dbReference type="AlphaFoldDB" id="F1T8L7"/>
<dbReference type="EMBL" id="ACXX02000002">
    <property type="protein sequence ID" value="EGD48849.1"/>
    <property type="molecule type" value="Genomic_DNA"/>
</dbReference>
<evidence type="ECO:0000256" key="2">
    <source>
        <dbReference type="ARBA" id="ARBA00012601"/>
    </source>
</evidence>
<dbReference type="Proteomes" id="UP000003860">
    <property type="component" value="Unassembled WGS sequence"/>
</dbReference>
<evidence type="ECO:0000256" key="3">
    <source>
        <dbReference type="ARBA" id="ARBA00022614"/>
    </source>
</evidence>
<keyword evidence="3" id="KW-0433">Leucine-rich repeat</keyword>
<comment type="catalytic activity">
    <reaction evidence="1">
        <text>Endohydrolysis of (1-&gt;4)-beta-D-glucosidic linkages in cellulose, lichenin and cereal beta-D-glucans.</text>
        <dbReference type="EC" id="3.2.1.4"/>
    </reaction>
</comment>
<gene>
    <name evidence="12" type="ORF">Cpap_3275</name>
</gene>
<dbReference type="PROSITE" id="PS51766">
    <property type="entry name" value="DOCKERIN"/>
    <property type="match status" value="1"/>
</dbReference>
<accession>F1T8L7</accession>
<evidence type="ECO:0000313" key="12">
    <source>
        <dbReference type="EMBL" id="EGD48849.1"/>
    </source>
</evidence>
<evidence type="ECO:0000313" key="13">
    <source>
        <dbReference type="Proteomes" id="UP000003860"/>
    </source>
</evidence>
<dbReference type="OrthoDB" id="2339349at2"/>
<dbReference type="InterPro" id="IPR016134">
    <property type="entry name" value="Dockerin_dom"/>
</dbReference>
<name>F1T8L7_9FIRM</name>
<feature type="domain" description="Dockerin" evidence="11">
    <location>
        <begin position="1039"/>
        <end position="1098"/>
    </location>
</feature>
<dbReference type="CDD" id="cd14256">
    <property type="entry name" value="Dockerin_I"/>
    <property type="match status" value="1"/>
</dbReference>
<evidence type="ECO:0000256" key="4">
    <source>
        <dbReference type="ARBA" id="ARBA00022729"/>
    </source>
</evidence>